<dbReference type="Ensembl" id="ENSNMLT00000011099.1">
    <property type="protein sequence ID" value="ENSNMLP00000009824.1"/>
    <property type="gene ID" value="ENSNMLG00000006819.1"/>
</dbReference>
<organism evidence="1 2">
    <name type="scientific">Neogobius melanostomus</name>
    <name type="common">round goby</name>
    <dbReference type="NCBI Taxonomy" id="47308"/>
    <lineage>
        <taxon>Eukaryota</taxon>
        <taxon>Metazoa</taxon>
        <taxon>Chordata</taxon>
        <taxon>Craniata</taxon>
        <taxon>Vertebrata</taxon>
        <taxon>Euteleostomi</taxon>
        <taxon>Actinopterygii</taxon>
        <taxon>Neopterygii</taxon>
        <taxon>Teleostei</taxon>
        <taxon>Neoteleostei</taxon>
        <taxon>Acanthomorphata</taxon>
        <taxon>Gobiaria</taxon>
        <taxon>Gobiiformes</taxon>
        <taxon>Gobioidei</taxon>
        <taxon>Gobiidae</taxon>
        <taxon>Benthophilinae</taxon>
        <taxon>Neogobiini</taxon>
        <taxon>Neogobius</taxon>
    </lineage>
</organism>
<reference evidence="1" key="1">
    <citation type="submission" date="2025-08" db="UniProtKB">
        <authorList>
            <consortium name="Ensembl"/>
        </authorList>
    </citation>
    <scope>IDENTIFICATION</scope>
</reference>
<proteinExistence type="predicted"/>
<dbReference type="AlphaFoldDB" id="A0A8C6SX57"/>
<sequence length="101" mass="11292">MPGTLPTRLTTILSLLLPVKTLTALLIVMLSKLIPLTSTSLSPTRKPASSVRKIQHGSLEELLPSTGELMRMTLPIGEEDRIPRRRCSFFRRRLRVAVCDP</sequence>
<protein>
    <submittedName>
        <fullName evidence="1">Uncharacterized protein</fullName>
    </submittedName>
</protein>
<name>A0A8C6SX57_9GOBI</name>
<reference evidence="1" key="2">
    <citation type="submission" date="2025-09" db="UniProtKB">
        <authorList>
            <consortium name="Ensembl"/>
        </authorList>
    </citation>
    <scope>IDENTIFICATION</scope>
</reference>
<dbReference type="Proteomes" id="UP000694523">
    <property type="component" value="Unplaced"/>
</dbReference>
<accession>A0A8C6SX57</accession>
<evidence type="ECO:0000313" key="1">
    <source>
        <dbReference type="Ensembl" id="ENSNMLP00000009824.1"/>
    </source>
</evidence>
<evidence type="ECO:0000313" key="2">
    <source>
        <dbReference type="Proteomes" id="UP000694523"/>
    </source>
</evidence>
<keyword evidence="2" id="KW-1185">Reference proteome</keyword>